<dbReference type="OrthoDB" id="202415at2759"/>
<organism evidence="3 4">
    <name type="scientific">Lojkania enalia</name>
    <dbReference type="NCBI Taxonomy" id="147567"/>
    <lineage>
        <taxon>Eukaryota</taxon>
        <taxon>Fungi</taxon>
        <taxon>Dikarya</taxon>
        <taxon>Ascomycota</taxon>
        <taxon>Pezizomycotina</taxon>
        <taxon>Dothideomycetes</taxon>
        <taxon>Pleosporomycetidae</taxon>
        <taxon>Pleosporales</taxon>
        <taxon>Pleosporales incertae sedis</taxon>
        <taxon>Lojkania</taxon>
    </lineage>
</organism>
<keyword evidence="1" id="KW-0812">Transmembrane</keyword>
<dbReference type="PANTHER" id="PTHR12203:SF107">
    <property type="entry name" value="GLYCOSYL TRANSFERASE CAP10 DOMAIN-CONTAINING PROTEIN"/>
    <property type="match status" value="1"/>
</dbReference>
<dbReference type="InterPro" id="IPR006598">
    <property type="entry name" value="CAP10"/>
</dbReference>
<proteinExistence type="predicted"/>
<dbReference type="Proteomes" id="UP000800093">
    <property type="component" value="Unassembled WGS sequence"/>
</dbReference>
<gene>
    <name evidence="3" type="ORF">CC78DRAFT_565850</name>
</gene>
<dbReference type="SMART" id="SM00672">
    <property type="entry name" value="CAP10"/>
    <property type="match status" value="1"/>
</dbReference>
<keyword evidence="4" id="KW-1185">Reference proteome</keyword>
<evidence type="ECO:0000256" key="1">
    <source>
        <dbReference type="SAM" id="Phobius"/>
    </source>
</evidence>
<dbReference type="EMBL" id="ML986588">
    <property type="protein sequence ID" value="KAF2268075.1"/>
    <property type="molecule type" value="Genomic_DNA"/>
</dbReference>
<evidence type="ECO:0000313" key="4">
    <source>
        <dbReference type="Proteomes" id="UP000800093"/>
    </source>
</evidence>
<dbReference type="AlphaFoldDB" id="A0A9P4KJ62"/>
<dbReference type="PANTHER" id="PTHR12203">
    <property type="entry name" value="KDEL LYS-ASP-GLU-LEU CONTAINING - RELATED"/>
    <property type="match status" value="1"/>
</dbReference>
<accession>A0A9P4KJ62</accession>
<sequence>MARIHQARRVLSYVFGISCLFVVFLAVALLGRPLAFDHPQQLPDLHSPPTSQLALQDSAAPAISIARPSNRPSLPVYGNNYGLSSTECSSQFPYLFREIERSVALRGKIGNVSLSDIDVSWRLDGAVRAMIYDQKVYVIQAGINGNGYHRTRSLALLHQINRAILASRFAIPNVEFSFNVHDVADELHEHRTIWGLSRQPVDIEMWLMPDFGYWSWPLDLVGGYEQMRAEMGEYETDWNKKISKALWRGDIRTNKEVRGALVRVTRGKEWADVEEMAWTSMTDVSDGSAGVLVPIPEHCTYKFLVQTEGHSYSGRGKYLLNCASITIMHRAEWIEPHHHLLVPSGPLQNFVEVERDFSDLEEKVEELLQDPERAKAIVNNSVATFRDRYLTPAAQACYWRQLFLSWASDSGVWQT</sequence>
<protein>
    <recommendedName>
        <fullName evidence="2">Glycosyl transferase CAP10 domain-containing protein</fullName>
    </recommendedName>
</protein>
<evidence type="ECO:0000259" key="2">
    <source>
        <dbReference type="SMART" id="SM00672"/>
    </source>
</evidence>
<keyword evidence="1" id="KW-0472">Membrane</keyword>
<evidence type="ECO:0000313" key="3">
    <source>
        <dbReference type="EMBL" id="KAF2268075.1"/>
    </source>
</evidence>
<feature type="transmembrane region" description="Helical" evidence="1">
    <location>
        <begin position="12"/>
        <end position="31"/>
    </location>
</feature>
<name>A0A9P4KJ62_9PLEO</name>
<feature type="domain" description="Glycosyl transferase CAP10" evidence="2">
    <location>
        <begin position="170"/>
        <end position="406"/>
    </location>
</feature>
<reference evidence="4" key="1">
    <citation type="journal article" date="2020" name="Stud. Mycol.">
        <title>101 Dothideomycetes genomes: A test case for predicting lifestyles and emergence of pathogens.</title>
        <authorList>
            <person name="Haridas S."/>
            <person name="Albert R."/>
            <person name="Binder M."/>
            <person name="Bloem J."/>
            <person name="LaButti K."/>
            <person name="Salamov A."/>
            <person name="Andreopoulos B."/>
            <person name="Baker S."/>
            <person name="Barry K."/>
            <person name="Bills G."/>
            <person name="Bluhm B."/>
            <person name="Cannon C."/>
            <person name="Castanera R."/>
            <person name="Culley D."/>
            <person name="Daum C."/>
            <person name="Ezra D."/>
            <person name="Gonzalez J."/>
            <person name="Henrissat B."/>
            <person name="Kuo A."/>
            <person name="Liang C."/>
            <person name="Lipzen A."/>
            <person name="Lutzoni F."/>
            <person name="Magnuson J."/>
            <person name="Mondo S."/>
            <person name="Nolan M."/>
            <person name="Ohm R."/>
            <person name="Pangilinan J."/>
            <person name="Park H.-J."/>
            <person name="Ramirez L."/>
            <person name="Alfaro M."/>
            <person name="Sun H."/>
            <person name="Tritt A."/>
            <person name="Yoshinaga Y."/>
            <person name="Zwiers L.-H."/>
            <person name="Turgeon B."/>
            <person name="Goodwin S."/>
            <person name="Spatafora J."/>
            <person name="Crous P."/>
            <person name="Grigoriev I."/>
        </authorList>
    </citation>
    <scope>NUCLEOTIDE SEQUENCE [LARGE SCALE GENOMIC DNA]</scope>
    <source>
        <strain evidence="4">CBS 304.66</strain>
    </source>
</reference>
<dbReference type="Pfam" id="PF05686">
    <property type="entry name" value="Glyco_transf_90"/>
    <property type="match status" value="1"/>
</dbReference>
<comment type="caution">
    <text evidence="3">The sequence shown here is derived from an EMBL/GenBank/DDBJ whole genome shotgun (WGS) entry which is preliminary data.</text>
</comment>
<dbReference type="InterPro" id="IPR051091">
    <property type="entry name" value="O-Glucosyltr/Glycosyltrsf_90"/>
</dbReference>
<keyword evidence="1" id="KW-1133">Transmembrane helix</keyword>